<proteinExistence type="predicted"/>
<organism evidence="1">
    <name type="scientific">Anguilla anguilla</name>
    <name type="common">European freshwater eel</name>
    <name type="synonym">Muraena anguilla</name>
    <dbReference type="NCBI Taxonomy" id="7936"/>
    <lineage>
        <taxon>Eukaryota</taxon>
        <taxon>Metazoa</taxon>
        <taxon>Chordata</taxon>
        <taxon>Craniata</taxon>
        <taxon>Vertebrata</taxon>
        <taxon>Euteleostomi</taxon>
        <taxon>Actinopterygii</taxon>
        <taxon>Neopterygii</taxon>
        <taxon>Teleostei</taxon>
        <taxon>Anguilliformes</taxon>
        <taxon>Anguillidae</taxon>
        <taxon>Anguilla</taxon>
    </lineage>
</organism>
<name>A0A0E9R780_ANGAN</name>
<reference evidence="1" key="2">
    <citation type="journal article" date="2015" name="Fish Shellfish Immunol.">
        <title>Early steps in the European eel (Anguilla anguilla)-Vibrio vulnificus interaction in the gills: Role of the RtxA13 toxin.</title>
        <authorList>
            <person name="Callol A."/>
            <person name="Pajuelo D."/>
            <person name="Ebbesson L."/>
            <person name="Teles M."/>
            <person name="MacKenzie S."/>
            <person name="Amaro C."/>
        </authorList>
    </citation>
    <scope>NUCLEOTIDE SEQUENCE</scope>
</reference>
<dbReference type="AlphaFoldDB" id="A0A0E9R780"/>
<protein>
    <submittedName>
        <fullName evidence="1">Uncharacterized protein</fullName>
    </submittedName>
</protein>
<accession>A0A0E9R780</accession>
<dbReference type="EMBL" id="GBXM01083618">
    <property type="protein sequence ID" value="JAH24959.1"/>
    <property type="molecule type" value="Transcribed_RNA"/>
</dbReference>
<evidence type="ECO:0000313" key="1">
    <source>
        <dbReference type="EMBL" id="JAH24959.1"/>
    </source>
</evidence>
<sequence>MLWGFLFSVRTVTPDARYLSPFLSAKTQNPLFGLHGMFPFLLMDSFTTPTFHSHLFPTFTSQLCFPEVNPSDPSTFTQGLNRSGLSGYFWSVPVCLTVVRSSERGEIGMYSIGVQHHRS</sequence>
<reference evidence="1" key="1">
    <citation type="submission" date="2014-11" db="EMBL/GenBank/DDBJ databases">
        <authorList>
            <person name="Amaro Gonzalez C."/>
        </authorList>
    </citation>
    <scope>NUCLEOTIDE SEQUENCE</scope>
</reference>